<name>A0A5E4B8G1_MARMO</name>
<dbReference type="EMBL" id="CABDUW010000313">
    <property type="protein sequence ID" value="VTJ65566.1"/>
    <property type="molecule type" value="Genomic_DNA"/>
</dbReference>
<evidence type="ECO:0000313" key="2">
    <source>
        <dbReference type="EMBL" id="VTJ65566.1"/>
    </source>
</evidence>
<proteinExistence type="predicted"/>
<reference evidence="2 3" key="1">
    <citation type="submission" date="2019-04" db="EMBL/GenBank/DDBJ databases">
        <authorList>
            <person name="Alioto T."/>
            <person name="Alioto T."/>
        </authorList>
    </citation>
    <scope>NUCLEOTIDE SEQUENCE [LARGE SCALE GENOMIC DNA]</scope>
</reference>
<dbReference type="AlphaFoldDB" id="A0A5E4B8G1"/>
<keyword evidence="3" id="KW-1185">Reference proteome</keyword>
<sequence>MDSFDLNDTPTPSGYCCDKQGTLGRGRACGTVLYPGSGSGAHTLQPPPTSHCLELHLWVSMQPDSLLHSAVPLEASGTQRAFEATDLMDVAVCVFLAVLLTCHLAPFL</sequence>
<accession>A0A5E4B8G1</accession>
<dbReference type="Proteomes" id="UP000335636">
    <property type="component" value="Unassembled WGS sequence"/>
</dbReference>
<reference evidence="1" key="2">
    <citation type="submission" date="2020-08" db="EMBL/GenBank/DDBJ databases">
        <authorList>
            <person name="Shumante A."/>
            <person name="Zimin A.V."/>
            <person name="Puiu D."/>
            <person name="Salzberg S.L."/>
        </authorList>
    </citation>
    <scope>NUCLEOTIDE SEQUENCE</scope>
    <source>
        <strain evidence="1">WC2-LM</strain>
        <tissue evidence="1">Liver</tissue>
    </source>
</reference>
<dbReference type="Proteomes" id="UP000662637">
    <property type="component" value="Unassembled WGS sequence"/>
</dbReference>
<organism evidence="2 3">
    <name type="scientific">Marmota monax</name>
    <name type="common">Woodchuck</name>
    <dbReference type="NCBI Taxonomy" id="9995"/>
    <lineage>
        <taxon>Eukaryota</taxon>
        <taxon>Metazoa</taxon>
        <taxon>Chordata</taxon>
        <taxon>Craniata</taxon>
        <taxon>Vertebrata</taxon>
        <taxon>Euteleostomi</taxon>
        <taxon>Mammalia</taxon>
        <taxon>Eutheria</taxon>
        <taxon>Euarchontoglires</taxon>
        <taxon>Glires</taxon>
        <taxon>Rodentia</taxon>
        <taxon>Sciuromorpha</taxon>
        <taxon>Sciuridae</taxon>
        <taxon>Xerinae</taxon>
        <taxon>Marmotini</taxon>
        <taxon>Marmota</taxon>
    </lineage>
</organism>
<gene>
    <name evidence="1" type="ORF">GHT09_006894</name>
    <name evidence="2" type="ORF">MONAX_5E005637</name>
</gene>
<evidence type="ECO:0000313" key="1">
    <source>
        <dbReference type="EMBL" id="KAF7464417.1"/>
    </source>
</evidence>
<evidence type="ECO:0000313" key="3">
    <source>
        <dbReference type="Proteomes" id="UP000335636"/>
    </source>
</evidence>
<protein>
    <submittedName>
        <fullName evidence="2">Uncharacterized protein</fullName>
    </submittedName>
</protein>
<dbReference type="EMBL" id="WJEC01008032">
    <property type="protein sequence ID" value="KAF7464417.1"/>
    <property type="molecule type" value="Genomic_DNA"/>
</dbReference>